<evidence type="ECO:0000313" key="7">
    <source>
        <dbReference type="Proteomes" id="UP000030401"/>
    </source>
</evidence>
<comment type="similarity">
    <text evidence="1">Belongs to the ABC transporter superfamily.</text>
</comment>
<dbReference type="InterPro" id="IPR017871">
    <property type="entry name" value="ABC_transporter-like_CS"/>
</dbReference>
<evidence type="ECO:0000256" key="1">
    <source>
        <dbReference type="ARBA" id="ARBA00005417"/>
    </source>
</evidence>
<dbReference type="PROSITE" id="PS50893">
    <property type="entry name" value="ABC_TRANSPORTER_2"/>
    <property type="match status" value="1"/>
</dbReference>
<dbReference type="InterPro" id="IPR003439">
    <property type="entry name" value="ABC_transporter-like_ATP-bd"/>
</dbReference>
<comment type="caution">
    <text evidence="6">The sequence shown here is derived from an EMBL/GenBank/DDBJ whole genome shotgun (WGS) entry which is preliminary data.</text>
</comment>
<evidence type="ECO:0000259" key="5">
    <source>
        <dbReference type="PROSITE" id="PS50893"/>
    </source>
</evidence>
<keyword evidence="2" id="KW-0813">Transport</keyword>
<dbReference type="GO" id="GO:0005524">
    <property type="term" value="F:ATP binding"/>
    <property type="evidence" value="ECO:0007669"/>
    <property type="project" value="UniProtKB-KW"/>
</dbReference>
<proteinExistence type="inferred from homology"/>
<keyword evidence="4 6" id="KW-0067">ATP-binding</keyword>
<dbReference type="SMART" id="SM00382">
    <property type="entry name" value="AAA"/>
    <property type="match status" value="1"/>
</dbReference>
<evidence type="ECO:0000256" key="3">
    <source>
        <dbReference type="ARBA" id="ARBA00022741"/>
    </source>
</evidence>
<dbReference type="EMBL" id="AVPG01000005">
    <property type="protein sequence ID" value="KGX87697.1"/>
    <property type="molecule type" value="Genomic_DNA"/>
</dbReference>
<dbReference type="Gene3D" id="3.40.50.300">
    <property type="entry name" value="P-loop containing nucleotide triphosphate hydrolases"/>
    <property type="match status" value="1"/>
</dbReference>
<evidence type="ECO:0000256" key="4">
    <source>
        <dbReference type="ARBA" id="ARBA00022840"/>
    </source>
</evidence>
<dbReference type="AlphaFoldDB" id="A0A0A5HVM1"/>
<dbReference type="GO" id="GO:0016887">
    <property type="term" value="F:ATP hydrolysis activity"/>
    <property type="evidence" value="ECO:0007669"/>
    <property type="project" value="InterPro"/>
</dbReference>
<evidence type="ECO:0000313" key="6">
    <source>
        <dbReference type="EMBL" id="KGX87697.1"/>
    </source>
</evidence>
<sequence length="210" mass="23259">MIKVVNLTKNIKKNKVLHNVNYNFEGGKIYGLFGKNGSGKTMLLRAISGLIIPTQGEVHINGKQLHQDISFPPSCGVIIENMSLLPQCTGVKNLEILAKIKKIASKEEIINTIERVGLDPTSNLKVGKYSLGMRQRLNIAQAIFEKPDMILLDEPTNAIDDSGVELIYDILQTERNRGAAVIVASHQKEEIAPFCDQILTMQNGELLYDC</sequence>
<keyword evidence="3" id="KW-0547">Nucleotide-binding</keyword>
<dbReference type="PANTHER" id="PTHR43335">
    <property type="entry name" value="ABC TRANSPORTER, ATP-BINDING PROTEIN"/>
    <property type="match status" value="1"/>
</dbReference>
<dbReference type="Proteomes" id="UP000030401">
    <property type="component" value="Unassembled WGS sequence"/>
</dbReference>
<accession>A0A0A5HVM1</accession>
<keyword evidence="7" id="KW-1185">Reference proteome</keyword>
<dbReference type="STRING" id="1385512.N784_13815"/>
<dbReference type="RefSeq" id="WP_036833050.1">
    <property type="nucleotide sequence ID" value="NZ_AVPG01000005.1"/>
</dbReference>
<organism evidence="6 7">
    <name type="scientific">Pontibacillus litoralis JSM 072002</name>
    <dbReference type="NCBI Taxonomy" id="1385512"/>
    <lineage>
        <taxon>Bacteria</taxon>
        <taxon>Bacillati</taxon>
        <taxon>Bacillota</taxon>
        <taxon>Bacilli</taxon>
        <taxon>Bacillales</taxon>
        <taxon>Bacillaceae</taxon>
        <taxon>Pontibacillus</taxon>
    </lineage>
</organism>
<dbReference type="PROSITE" id="PS00211">
    <property type="entry name" value="ABC_TRANSPORTER_1"/>
    <property type="match status" value="1"/>
</dbReference>
<dbReference type="InterPro" id="IPR003593">
    <property type="entry name" value="AAA+_ATPase"/>
</dbReference>
<dbReference type="PANTHER" id="PTHR43335:SF4">
    <property type="entry name" value="ABC TRANSPORTER, ATP-BINDING PROTEIN"/>
    <property type="match status" value="1"/>
</dbReference>
<protein>
    <submittedName>
        <fullName evidence="6">Multidrug ABC transporter ATP-binding protein</fullName>
    </submittedName>
</protein>
<name>A0A0A5HVM1_9BACI</name>
<dbReference type="Pfam" id="PF00005">
    <property type="entry name" value="ABC_tran"/>
    <property type="match status" value="1"/>
</dbReference>
<reference evidence="6 7" key="1">
    <citation type="submission" date="2013-08" db="EMBL/GenBank/DDBJ databases">
        <authorList>
            <person name="Huang J."/>
            <person name="Wang G."/>
        </authorList>
    </citation>
    <scope>NUCLEOTIDE SEQUENCE [LARGE SCALE GENOMIC DNA]</scope>
    <source>
        <strain evidence="6 7">JSM 072002</strain>
    </source>
</reference>
<dbReference type="OrthoDB" id="9804819at2"/>
<dbReference type="SUPFAM" id="SSF52540">
    <property type="entry name" value="P-loop containing nucleoside triphosphate hydrolases"/>
    <property type="match status" value="1"/>
</dbReference>
<dbReference type="InterPro" id="IPR027417">
    <property type="entry name" value="P-loop_NTPase"/>
</dbReference>
<evidence type="ECO:0000256" key="2">
    <source>
        <dbReference type="ARBA" id="ARBA00022448"/>
    </source>
</evidence>
<gene>
    <name evidence="6" type="ORF">N784_13815</name>
</gene>
<feature type="domain" description="ABC transporter" evidence="5">
    <location>
        <begin position="2"/>
        <end position="209"/>
    </location>
</feature>
<dbReference type="eggNOG" id="COG1131">
    <property type="taxonomic scope" value="Bacteria"/>
</dbReference>